<feature type="domain" description="Cupin type-2" evidence="2">
    <location>
        <begin position="34"/>
        <end position="98"/>
    </location>
</feature>
<proteinExistence type="predicted"/>
<dbReference type="GO" id="GO:0046872">
    <property type="term" value="F:metal ion binding"/>
    <property type="evidence" value="ECO:0007669"/>
    <property type="project" value="UniProtKB-KW"/>
</dbReference>
<evidence type="ECO:0000259" key="2">
    <source>
        <dbReference type="Pfam" id="PF07883"/>
    </source>
</evidence>
<dbReference type="RefSeq" id="WP_230742175.1">
    <property type="nucleotide sequence ID" value="NZ_PGCK01000008.1"/>
</dbReference>
<gene>
    <name evidence="3" type="ORF">CUJ83_09950</name>
</gene>
<dbReference type="PANTHER" id="PTHR35848">
    <property type="entry name" value="OXALATE-BINDING PROTEIN"/>
    <property type="match status" value="1"/>
</dbReference>
<dbReference type="InterPro" id="IPR051610">
    <property type="entry name" value="GPI/OXD"/>
</dbReference>
<dbReference type="EMBL" id="PGCK01000008">
    <property type="protein sequence ID" value="MCD1295322.1"/>
    <property type="molecule type" value="Genomic_DNA"/>
</dbReference>
<dbReference type="Pfam" id="PF07883">
    <property type="entry name" value="Cupin_2"/>
    <property type="match status" value="1"/>
</dbReference>
<dbReference type="PANTHER" id="PTHR35848:SF6">
    <property type="entry name" value="CUPIN TYPE-2 DOMAIN-CONTAINING PROTEIN"/>
    <property type="match status" value="1"/>
</dbReference>
<dbReference type="InterPro" id="IPR011051">
    <property type="entry name" value="RmlC_Cupin_sf"/>
</dbReference>
<accession>A0AAP2RFM3</accession>
<dbReference type="InterPro" id="IPR014710">
    <property type="entry name" value="RmlC-like_jellyroll"/>
</dbReference>
<sequence length="169" mass="19127">METVKISSLEEFSVEKYLKVNPFKTDKIIFNVYNFKPWQALHMHKHPDNDEVFYVVDGEGIFIVHDEERSISENSAIYVPANTLHSILAGENDLVIISVQGPTPVGSMLMDNFRYGCPVCSLDTPVTINTYDGCLTVCPRCNIKLKLKKIDGRFEAEETKESPPTIAWV</sequence>
<reference evidence="3 4" key="1">
    <citation type="submission" date="2017-11" db="EMBL/GenBank/DDBJ databases">
        <title>Isolation and Characterization of Family Methanocellaceae Species from Potential Methane Hydrate Area Offshore Southwestern Taiwan.</title>
        <authorList>
            <person name="Zhang W.-L."/>
            <person name="Chen W.-C."/>
            <person name="Lai M.-C."/>
            <person name="Chen S.-C."/>
        </authorList>
    </citation>
    <scope>NUCLEOTIDE SEQUENCE [LARGE SCALE GENOMIC DNA]</scope>
    <source>
        <strain evidence="3 4">CWC-04</strain>
    </source>
</reference>
<name>A0AAP2RFM3_9EURY</name>
<keyword evidence="1" id="KW-0479">Metal-binding</keyword>
<dbReference type="InterPro" id="IPR013096">
    <property type="entry name" value="Cupin_2"/>
</dbReference>
<dbReference type="SUPFAM" id="SSF51182">
    <property type="entry name" value="RmlC-like cupins"/>
    <property type="match status" value="1"/>
</dbReference>
<dbReference type="Proteomes" id="UP001320159">
    <property type="component" value="Unassembled WGS sequence"/>
</dbReference>
<evidence type="ECO:0000313" key="3">
    <source>
        <dbReference type="EMBL" id="MCD1295322.1"/>
    </source>
</evidence>
<dbReference type="AlphaFoldDB" id="A0AAP2RFM3"/>
<evidence type="ECO:0000313" key="4">
    <source>
        <dbReference type="Proteomes" id="UP001320159"/>
    </source>
</evidence>
<evidence type="ECO:0000256" key="1">
    <source>
        <dbReference type="ARBA" id="ARBA00022723"/>
    </source>
</evidence>
<organism evidence="3 4">
    <name type="scientific">Methanooceanicella nereidis</name>
    <dbReference type="NCBI Taxonomy" id="2052831"/>
    <lineage>
        <taxon>Archaea</taxon>
        <taxon>Methanobacteriati</taxon>
        <taxon>Methanobacteriota</taxon>
        <taxon>Stenosarchaea group</taxon>
        <taxon>Methanomicrobia</taxon>
        <taxon>Methanocellales</taxon>
        <taxon>Methanocellaceae</taxon>
        <taxon>Methanooceanicella</taxon>
    </lineage>
</organism>
<protein>
    <recommendedName>
        <fullName evidence="2">Cupin type-2 domain-containing protein</fullName>
    </recommendedName>
</protein>
<comment type="caution">
    <text evidence="3">The sequence shown here is derived from an EMBL/GenBank/DDBJ whole genome shotgun (WGS) entry which is preliminary data.</text>
</comment>
<keyword evidence="4" id="KW-1185">Reference proteome</keyword>
<dbReference type="Gene3D" id="2.60.120.10">
    <property type="entry name" value="Jelly Rolls"/>
    <property type="match status" value="1"/>
</dbReference>